<dbReference type="GeneID" id="120052796"/>
<accession>A0A8U0R5V7</accession>
<proteinExistence type="predicted"/>
<dbReference type="Proteomes" id="UP000808372">
    <property type="component" value="Chromosome 8"/>
</dbReference>
<evidence type="ECO:0000259" key="2">
    <source>
        <dbReference type="PROSITE" id="PS50835"/>
    </source>
</evidence>
<keyword evidence="1" id="KW-1133">Transmembrane helix</keyword>
<dbReference type="RefSeq" id="XP_038855850.1">
    <property type="nucleotide sequence ID" value="XM_038999922.1"/>
</dbReference>
<feature type="transmembrane region" description="Helical" evidence="1">
    <location>
        <begin position="353"/>
        <end position="371"/>
    </location>
</feature>
<keyword evidence="3" id="KW-1185">Reference proteome</keyword>
<dbReference type="PANTHER" id="PTHR21063:SF4">
    <property type="entry name" value="CD48 ANTIGEN-RELATED"/>
    <property type="match status" value="1"/>
</dbReference>
<dbReference type="PANTHER" id="PTHR21063">
    <property type="entry name" value="LFA-3"/>
    <property type="match status" value="1"/>
</dbReference>
<dbReference type="Gene3D" id="2.60.40.10">
    <property type="entry name" value="Immunoglobulins"/>
    <property type="match status" value="3"/>
</dbReference>
<dbReference type="SMART" id="SM00409">
    <property type="entry name" value="IG"/>
    <property type="match status" value="3"/>
</dbReference>
<dbReference type="KEGG" id="snh:120052796"/>
<reference evidence="4" key="1">
    <citation type="submission" date="2025-08" db="UniProtKB">
        <authorList>
            <consortium name="RefSeq"/>
        </authorList>
    </citation>
    <scope>IDENTIFICATION</scope>
    <source>
        <tissue evidence="4">White muscle</tissue>
    </source>
</reference>
<evidence type="ECO:0000313" key="4">
    <source>
        <dbReference type="RefSeq" id="XP_038855850.1"/>
    </source>
</evidence>
<evidence type="ECO:0000256" key="1">
    <source>
        <dbReference type="SAM" id="Phobius"/>
    </source>
</evidence>
<keyword evidence="1" id="KW-0472">Membrane</keyword>
<dbReference type="InterPro" id="IPR036179">
    <property type="entry name" value="Ig-like_dom_sf"/>
</dbReference>
<dbReference type="SUPFAM" id="SSF48726">
    <property type="entry name" value="Immunoglobulin"/>
    <property type="match status" value="3"/>
</dbReference>
<sequence length="380" mass="42440">MFSYDQIDFGLTEEMAPYLILILVLCLLAAPVSTPHIRNLTVYQSVHRSKSCSVVCFVDNRREVTLSWYRGEERLTKASFPDLSSANLSLPLEIKLQDKDIYSCVAANPVSNQTTKLNVEEHCPQYVGLKAEVKPPRGREGQTVTLHTGLAKLQSDAKIFWIFGPVSREIVIVESQVFRGEVITEYKGRFQGRLQLDRQTGSLTIRNLTLDDSGVYQLQVVSEQVTYHNFSVTVYASVPTPNIRNTPHNPSVDSQLVSGSCSVVCSVENGKEVTLSWYRGEEKLNNTSSPHQADLSLPLEIKGKNSDTYSCVATNPVSNQTTKLSIEEHCRQHADSSDCARCITLTELAVRSVLSALVAVATMALLVHHFWHRRNPWTQT</sequence>
<dbReference type="SMART" id="SM00408">
    <property type="entry name" value="IGc2"/>
    <property type="match status" value="3"/>
</dbReference>
<keyword evidence="1" id="KW-0812">Transmembrane</keyword>
<protein>
    <submittedName>
        <fullName evidence="4">SLAM family member 9-like</fullName>
    </submittedName>
</protein>
<name>A0A8U0R5V7_SALNM</name>
<dbReference type="InterPro" id="IPR007110">
    <property type="entry name" value="Ig-like_dom"/>
</dbReference>
<dbReference type="InterPro" id="IPR013106">
    <property type="entry name" value="Ig_V-set"/>
</dbReference>
<evidence type="ECO:0000313" key="3">
    <source>
        <dbReference type="Proteomes" id="UP000808372"/>
    </source>
</evidence>
<dbReference type="PROSITE" id="PS50835">
    <property type="entry name" value="IG_LIKE"/>
    <property type="match status" value="2"/>
</dbReference>
<organism evidence="3 4">
    <name type="scientific">Salvelinus namaycush</name>
    <name type="common">Lake trout</name>
    <name type="synonym">Salmo namaycush</name>
    <dbReference type="NCBI Taxonomy" id="8040"/>
    <lineage>
        <taxon>Eukaryota</taxon>
        <taxon>Metazoa</taxon>
        <taxon>Chordata</taxon>
        <taxon>Craniata</taxon>
        <taxon>Vertebrata</taxon>
        <taxon>Euteleostomi</taxon>
        <taxon>Actinopterygii</taxon>
        <taxon>Neopterygii</taxon>
        <taxon>Teleostei</taxon>
        <taxon>Protacanthopterygii</taxon>
        <taxon>Salmoniformes</taxon>
        <taxon>Salmonidae</taxon>
        <taxon>Salmoninae</taxon>
        <taxon>Salvelinus</taxon>
    </lineage>
</organism>
<dbReference type="CDD" id="cd00096">
    <property type="entry name" value="Ig"/>
    <property type="match status" value="2"/>
</dbReference>
<dbReference type="InterPro" id="IPR013783">
    <property type="entry name" value="Ig-like_fold"/>
</dbReference>
<feature type="domain" description="Ig-like" evidence="2">
    <location>
        <begin position="35"/>
        <end position="120"/>
    </location>
</feature>
<feature type="domain" description="Ig-like" evidence="2">
    <location>
        <begin position="241"/>
        <end position="327"/>
    </location>
</feature>
<dbReference type="AlphaFoldDB" id="A0A8U0R5V7"/>
<dbReference type="Pfam" id="PF07686">
    <property type="entry name" value="V-set"/>
    <property type="match status" value="1"/>
</dbReference>
<gene>
    <name evidence="4" type="primary">LOC120052796</name>
</gene>
<dbReference type="InterPro" id="IPR003599">
    <property type="entry name" value="Ig_sub"/>
</dbReference>
<dbReference type="InterPro" id="IPR003598">
    <property type="entry name" value="Ig_sub2"/>
</dbReference>
<feature type="transmembrane region" description="Helical" evidence="1">
    <location>
        <begin position="15"/>
        <end position="34"/>
    </location>
</feature>